<dbReference type="RefSeq" id="WP_171243502.1">
    <property type="nucleotide sequence ID" value="NZ_JABEPQ010000002.1"/>
</dbReference>
<keyword evidence="5" id="KW-0997">Cell inner membrane</keyword>
<comment type="similarity">
    <text evidence="2 10">Belongs to the ABC-2 integral membrane protein family.</text>
</comment>
<evidence type="ECO:0000259" key="11">
    <source>
        <dbReference type="PROSITE" id="PS51012"/>
    </source>
</evidence>
<sequence>MILVRQMRGLLAKRRILATLVRRDLRVRYGGSPIGYLWTIIDPLAMAAIYFVVFTLIFKARSVGYQPYVLFLIVGLLAWQWFSGSLTETSRALLAESRLIRSTNLPRELWVVRVVIAKMIEFILSMPVLAGFTIFYLIKGDAHLNARLLLVPVGLFLQFVLLTGIGLILAPITTLVTDTARVVRIVLRMGFYSTPIIYGVHAAPASLREVLLFNPMTGILELYRAGFFPHDLNYKSVVLSAVISFGILVIGTLVFERLESSVLKEI</sequence>
<evidence type="ECO:0000256" key="6">
    <source>
        <dbReference type="ARBA" id="ARBA00022692"/>
    </source>
</evidence>
<name>A0A849HIJ1_9MICO</name>
<dbReference type="InterPro" id="IPR000412">
    <property type="entry name" value="ABC_2_transport"/>
</dbReference>
<dbReference type="GO" id="GO:0046677">
    <property type="term" value="P:response to antibiotic"/>
    <property type="evidence" value="ECO:0007669"/>
    <property type="project" value="UniProtKB-KW"/>
</dbReference>
<keyword evidence="7 10" id="KW-1133">Transmembrane helix</keyword>
<dbReference type="PROSITE" id="PS51012">
    <property type="entry name" value="ABC_TM2"/>
    <property type="match status" value="1"/>
</dbReference>
<keyword evidence="6 10" id="KW-0812">Transmembrane</keyword>
<dbReference type="GO" id="GO:0140359">
    <property type="term" value="F:ABC-type transporter activity"/>
    <property type="evidence" value="ECO:0007669"/>
    <property type="project" value="InterPro"/>
</dbReference>
<accession>A0A849HIJ1</accession>
<evidence type="ECO:0000313" key="12">
    <source>
        <dbReference type="EMBL" id="NNM46394.1"/>
    </source>
</evidence>
<dbReference type="InterPro" id="IPR047817">
    <property type="entry name" value="ABC2_TM_bact-type"/>
</dbReference>
<feature type="transmembrane region" description="Helical" evidence="10">
    <location>
        <begin position="149"/>
        <end position="172"/>
    </location>
</feature>
<reference evidence="12 13" key="1">
    <citation type="submission" date="2020-04" db="EMBL/GenBank/DDBJ databases">
        <title>Knoellia sp. isolate from air conditioner.</title>
        <authorList>
            <person name="Chea S."/>
            <person name="Kim D.-U."/>
        </authorList>
    </citation>
    <scope>NUCLEOTIDE SEQUENCE [LARGE SCALE GENOMIC DNA]</scope>
    <source>
        <strain evidence="12 13">DB2414S</strain>
    </source>
</reference>
<dbReference type="Proteomes" id="UP000588586">
    <property type="component" value="Unassembled WGS sequence"/>
</dbReference>
<evidence type="ECO:0000256" key="9">
    <source>
        <dbReference type="ARBA" id="ARBA00023251"/>
    </source>
</evidence>
<feature type="transmembrane region" description="Helical" evidence="10">
    <location>
        <begin position="237"/>
        <end position="255"/>
    </location>
</feature>
<feature type="transmembrane region" description="Helical" evidence="10">
    <location>
        <begin position="36"/>
        <end position="58"/>
    </location>
</feature>
<feature type="transmembrane region" description="Helical" evidence="10">
    <location>
        <begin position="110"/>
        <end position="137"/>
    </location>
</feature>
<keyword evidence="8 10" id="KW-0472">Membrane</keyword>
<dbReference type="GO" id="GO:0015920">
    <property type="term" value="P:lipopolysaccharide transport"/>
    <property type="evidence" value="ECO:0007669"/>
    <property type="project" value="TreeGrafter"/>
</dbReference>
<evidence type="ECO:0000256" key="1">
    <source>
        <dbReference type="ARBA" id="ARBA00004429"/>
    </source>
</evidence>
<dbReference type="PRINTS" id="PR00164">
    <property type="entry name" value="ABC2TRNSPORT"/>
</dbReference>
<keyword evidence="4 10" id="KW-1003">Cell membrane</keyword>
<dbReference type="InterPro" id="IPR013525">
    <property type="entry name" value="ABC2_TM"/>
</dbReference>
<dbReference type="EMBL" id="JABEPQ010000002">
    <property type="protein sequence ID" value="NNM46394.1"/>
    <property type="molecule type" value="Genomic_DNA"/>
</dbReference>
<keyword evidence="9" id="KW-0046">Antibiotic resistance</keyword>
<keyword evidence="3 10" id="KW-0813">Transport</keyword>
<dbReference type="PANTHER" id="PTHR30413:SF8">
    <property type="entry name" value="TRANSPORT PERMEASE PROTEIN"/>
    <property type="match status" value="1"/>
</dbReference>
<organism evidence="12 13">
    <name type="scientific">Knoellia koreensis</name>
    <dbReference type="NCBI Taxonomy" id="2730921"/>
    <lineage>
        <taxon>Bacteria</taxon>
        <taxon>Bacillati</taxon>
        <taxon>Actinomycetota</taxon>
        <taxon>Actinomycetes</taxon>
        <taxon>Micrococcales</taxon>
        <taxon>Intrasporangiaceae</taxon>
        <taxon>Knoellia</taxon>
    </lineage>
</organism>
<feature type="domain" description="ABC transmembrane type-2" evidence="11">
    <location>
        <begin position="34"/>
        <end position="258"/>
    </location>
</feature>
<evidence type="ECO:0000256" key="8">
    <source>
        <dbReference type="ARBA" id="ARBA00023136"/>
    </source>
</evidence>
<proteinExistence type="inferred from homology"/>
<evidence type="ECO:0000256" key="7">
    <source>
        <dbReference type="ARBA" id="ARBA00022989"/>
    </source>
</evidence>
<evidence type="ECO:0000256" key="10">
    <source>
        <dbReference type="RuleBase" id="RU361157"/>
    </source>
</evidence>
<evidence type="ECO:0000256" key="4">
    <source>
        <dbReference type="ARBA" id="ARBA00022475"/>
    </source>
</evidence>
<dbReference type="AlphaFoldDB" id="A0A849HIJ1"/>
<evidence type="ECO:0000256" key="2">
    <source>
        <dbReference type="ARBA" id="ARBA00007783"/>
    </source>
</evidence>
<evidence type="ECO:0000313" key="13">
    <source>
        <dbReference type="Proteomes" id="UP000588586"/>
    </source>
</evidence>
<comment type="caution">
    <text evidence="12">The sequence shown here is derived from an EMBL/GenBank/DDBJ whole genome shotgun (WGS) entry which is preliminary data.</text>
</comment>
<dbReference type="PANTHER" id="PTHR30413">
    <property type="entry name" value="INNER MEMBRANE TRANSPORT PERMEASE"/>
    <property type="match status" value="1"/>
</dbReference>
<feature type="transmembrane region" description="Helical" evidence="10">
    <location>
        <begin position="65"/>
        <end position="82"/>
    </location>
</feature>
<protein>
    <recommendedName>
        <fullName evidence="10">Transport permease protein</fullName>
    </recommendedName>
</protein>
<gene>
    <name evidence="12" type="ORF">HJG52_10290</name>
</gene>
<keyword evidence="13" id="KW-1185">Reference proteome</keyword>
<comment type="subcellular location">
    <subcellularLocation>
        <location evidence="1">Cell inner membrane</location>
        <topology evidence="1">Multi-pass membrane protein</topology>
    </subcellularLocation>
    <subcellularLocation>
        <location evidence="10">Cell membrane</location>
        <topology evidence="10">Multi-pass membrane protein</topology>
    </subcellularLocation>
</comment>
<dbReference type="Pfam" id="PF01061">
    <property type="entry name" value="ABC2_membrane"/>
    <property type="match status" value="1"/>
</dbReference>
<comment type="caution">
    <text evidence="10">Lacks conserved residue(s) required for the propagation of feature annotation.</text>
</comment>
<evidence type="ECO:0000256" key="3">
    <source>
        <dbReference type="ARBA" id="ARBA00022448"/>
    </source>
</evidence>
<evidence type="ECO:0000256" key="5">
    <source>
        <dbReference type="ARBA" id="ARBA00022519"/>
    </source>
</evidence>
<dbReference type="GO" id="GO:0043190">
    <property type="term" value="C:ATP-binding cassette (ABC) transporter complex"/>
    <property type="evidence" value="ECO:0007669"/>
    <property type="project" value="InterPro"/>
</dbReference>